<feature type="domain" description="Tip attachment protein J" evidence="2">
    <location>
        <begin position="277"/>
        <end position="384"/>
    </location>
</feature>
<evidence type="ECO:0000259" key="3">
    <source>
        <dbReference type="Pfam" id="PF23666"/>
    </source>
</evidence>
<name>A0AAJ6BN66_9SPHN</name>
<dbReference type="AlphaFoldDB" id="A0AAJ6BN66"/>
<reference evidence="4" key="1">
    <citation type="submission" date="2023-03" db="EMBL/GenBank/DDBJ databases">
        <title>Andean soil-derived lignocellulolytic bacterial consortium as a source of novel taxa and putative plastic-active enzymes.</title>
        <authorList>
            <person name="Diaz-Garcia L."/>
            <person name="Chuvochina M."/>
            <person name="Feuerriegel G."/>
            <person name="Bunk B."/>
            <person name="Sproer C."/>
            <person name="Streit W.R."/>
            <person name="Rodriguez L.M."/>
            <person name="Overmann J."/>
            <person name="Jimenez D.J."/>
        </authorList>
    </citation>
    <scope>NUCLEOTIDE SEQUENCE</scope>
    <source>
        <strain evidence="4">MAG 26</strain>
    </source>
</reference>
<protein>
    <submittedName>
        <fullName evidence="4">Phage tail protein</fullName>
    </submittedName>
</protein>
<organism evidence="4 5">
    <name type="scientific">Candidatus Andeanibacterium colombiense</name>
    <dbReference type="NCBI Taxonomy" id="3121345"/>
    <lineage>
        <taxon>Bacteria</taxon>
        <taxon>Pseudomonadati</taxon>
        <taxon>Pseudomonadota</taxon>
        <taxon>Alphaproteobacteria</taxon>
        <taxon>Sphingomonadales</taxon>
        <taxon>Sphingomonadaceae</taxon>
        <taxon>Candidatus Andeanibacterium</taxon>
    </lineage>
</organism>
<dbReference type="KEGG" id="acob:P0Y56_11360"/>
<accession>A0AAJ6BN66</accession>
<dbReference type="Pfam" id="PF13550">
    <property type="entry name" value="Phage-tail_3"/>
    <property type="match status" value="1"/>
</dbReference>
<sequence>MATLVFTAFGALAGPLGAAIGGLVGQQVDHALFSPRREGPRLKELMVTTSSYGTPIARQHGRIRAGGSLIWATELAESSESAGGKGGSVTTYSYSCSFAVALSSRPLLGIGRIWADGNLLRGEAGDLKVGGTMRLYRGFGDHAVDPLIASDKGSGCPAFRRTAYAVFEDLQLADFGNRIPALSFEVIADDGAVSLLDIADGLDEPLVVTRALPGMAGFAFEGGPLSDVLAVLDDAWPIGVDAGDRLSLFAADDLPGDIPLLPEPAAAKGEGSFGAAAGSRKTRKAGDSAIPDSLRYYDRERDYLTGMQRADGRARPGQGATIELPATLSAASARTLIDAAADRAGCARELLEWRLAELDPALSPGTVVRVPGHAGNWRILGWEWNDEGVTLELGRMPRGPARQPVADAGSVLSPRDDPATPTLLRAFELPWDGMGAGDVPAIYAAPSSVGGGWSGAALYAERGGGLSPLGGSGSRRSVIGAAVAAVGGSAALLLERDAKITVQLVSEDFALIGTTPEALANGANRALLGGELLQFVHAVALGGGQWQLEGLLRGRGGTERAAREGHAAGTPFVLLDHAPIRLDAAKIGLSKDAAIVALGLADPEPVTEPIANPGATLRPLIPVHPRVEPEGDGLRLSWTRRARGGWGWPDEVDLPLAEPAEAYRVGLGPVDSPAVMWDVAAPTLTVAAGTLASLAGAHPGAQLWVRQIGGASLSDALLLHTLP</sequence>
<dbReference type="Proteomes" id="UP001218362">
    <property type="component" value="Chromosome"/>
</dbReference>
<evidence type="ECO:0000313" key="5">
    <source>
        <dbReference type="Proteomes" id="UP001218362"/>
    </source>
</evidence>
<proteinExistence type="predicted"/>
<evidence type="ECO:0000256" key="1">
    <source>
        <dbReference type="SAM" id="SignalP"/>
    </source>
</evidence>
<dbReference type="EMBL" id="CP119316">
    <property type="protein sequence ID" value="WEK45626.1"/>
    <property type="molecule type" value="Genomic_DNA"/>
</dbReference>
<evidence type="ECO:0000259" key="2">
    <source>
        <dbReference type="Pfam" id="PF13550"/>
    </source>
</evidence>
<dbReference type="InterPro" id="IPR032876">
    <property type="entry name" value="J_dom"/>
</dbReference>
<feature type="domain" description="Rcc01698-like C-terminal" evidence="3">
    <location>
        <begin position="477"/>
        <end position="573"/>
    </location>
</feature>
<feature type="signal peptide" evidence="1">
    <location>
        <begin position="1"/>
        <end position="18"/>
    </location>
</feature>
<dbReference type="Pfam" id="PF23666">
    <property type="entry name" value="Rcc01698_C"/>
    <property type="match status" value="1"/>
</dbReference>
<gene>
    <name evidence="4" type="ORF">P0Y56_11360</name>
</gene>
<evidence type="ECO:0000313" key="4">
    <source>
        <dbReference type="EMBL" id="WEK45626.1"/>
    </source>
</evidence>
<keyword evidence="1" id="KW-0732">Signal</keyword>
<dbReference type="InterPro" id="IPR056490">
    <property type="entry name" value="Rcc01698_C"/>
</dbReference>
<feature type="chain" id="PRO_5042610364" evidence="1">
    <location>
        <begin position="19"/>
        <end position="723"/>
    </location>
</feature>